<dbReference type="Proteomes" id="UP001269819">
    <property type="component" value="Unassembled WGS sequence"/>
</dbReference>
<accession>A0ABU3VXA7</accession>
<evidence type="ECO:0000313" key="2">
    <source>
        <dbReference type="Proteomes" id="UP001269819"/>
    </source>
</evidence>
<reference evidence="1 2" key="1">
    <citation type="submission" date="2023-10" db="EMBL/GenBank/DDBJ databases">
        <title>Characteristics and mechanism of a salt-tolerant marine origin heterotrophic nitrifying- aerobic denitrifying bacteria Marinobacter xestospongiae HN1.</title>
        <authorList>
            <person name="Qi R."/>
        </authorList>
    </citation>
    <scope>NUCLEOTIDE SEQUENCE [LARGE SCALE GENOMIC DNA]</scope>
    <source>
        <strain evidence="1 2">HN1</strain>
    </source>
</reference>
<proteinExistence type="predicted"/>
<protein>
    <submittedName>
        <fullName evidence="1">Uncharacterized protein</fullName>
    </submittedName>
</protein>
<organism evidence="1 2">
    <name type="scientific">Marinobacter xestospongiae</name>
    <dbReference type="NCBI Taxonomy" id="994319"/>
    <lineage>
        <taxon>Bacteria</taxon>
        <taxon>Pseudomonadati</taxon>
        <taxon>Pseudomonadota</taxon>
        <taxon>Gammaproteobacteria</taxon>
        <taxon>Pseudomonadales</taxon>
        <taxon>Marinobacteraceae</taxon>
        <taxon>Marinobacter</taxon>
    </lineage>
</organism>
<keyword evidence="2" id="KW-1185">Reference proteome</keyword>
<dbReference type="EMBL" id="JAWIIJ010000005">
    <property type="protein sequence ID" value="MDV2078904.1"/>
    <property type="molecule type" value="Genomic_DNA"/>
</dbReference>
<comment type="caution">
    <text evidence="1">The sequence shown here is derived from an EMBL/GenBank/DDBJ whole genome shotgun (WGS) entry which is preliminary data.</text>
</comment>
<sequence>MLFDDAFYLRDELNQRLVFTKVPRLDETGHPVQEAFLPSVTYAREALATIVDAAQDPFHNVMVDLWLHVHGKPWAIPDTGDQLIKDIADKIGSGELFVYRER</sequence>
<dbReference type="RefSeq" id="WP_316973568.1">
    <property type="nucleotide sequence ID" value="NZ_JAWIIJ010000005.1"/>
</dbReference>
<gene>
    <name evidence="1" type="ORF">RYS15_09410</name>
</gene>
<evidence type="ECO:0000313" key="1">
    <source>
        <dbReference type="EMBL" id="MDV2078904.1"/>
    </source>
</evidence>
<name>A0ABU3VXA7_9GAMM</name>